<dbReference type="Pfam" id="PF04914">
    <property type="entry name" value="DltD"/>
    <property type="match status" value="1"/>
</dbReference>
<dbReference type="RefSeq" id="WP_204118468.1">
    <property type="nucleotide sequence ID" value="NZ_BOLV01000005.1"/>
</dbReference>
<evidence type="ECO:0000313" key="2">
    <source>
        <dbReference type="EMBL" id="MFD1398930.1"/>
    </source>
</evidence>
<reference evidence="3" key="1">
    <citation type="journal article" date="2019" name="Int. J. Syst. Evol. Microbiol.">
        <title>The Global Catalogue of Microorganisms (GCM) 10K type strain sequencing project: providing services to taxonomists for standard genome sequencing and annotation.</title>
        <authorList>
            <consortium name="The Broad Institute Genomics Platform"/>
            <consortium name="The Broad Institute Genome Sequencing Center for Infectious Disease"/>
            <person name="Wu L."/>
            <person name="Ma J."/>
        </authorList>
    </citation>
    <scope>NUCLEOTIDE SEQUENCE [LARGE SCALE GENOMIC DNA]</scope>
    <source>
        <strain evidence="3">CCM 9110</strain>
    </source>
</reference>
<keyword evidence="3" id="KW-1185">Reference proteome</keyword>
<comment type="similarity">
    <text evidence="1">Belongs to the DltD family.</text>
</comment>
<evidence type="ECO:0000256" key="1">
    <source>
        <dbReference type="PIRNR" id="PIRNR021438"/>
    </source>
</evidence>
<keyword evidence="1" id="KW-0472">Membrane</keyword>
<dbReference type="InterPro" id="IPR023896">
    <property type="entry name" value="LTA_DltD"/>
</dbReference>
<comment type="pathway">
    <text evidence="1">Cell wall biogenesis; lipoteichoic acid biosynthesis.</text>
</comment>
<name>A0ABW4BEL5_9LACO</name>
<sequence length="416" mass="46982">MKKRLWQIFGPVVLAALIVLGLLLAPLPNQKLSVQRLHADAVSLSPTVLGGQRIKHQALAKNYVPFYGSSELARMDPFHPSVLAAKYHRSYQPLLLGDPGTQSLVHFVDEQTMMPQLHGKRAVFIVSMQWFTKQGQIPAAFDQYYSPLQLATWLLKAGRGEADRYAARRLLAMGAPAKSIVMRDALYRIAAGQRLTKPQRVGLQAELQALKNEDNLFSTLSISPRWHEIERGMRQLPATDDPAALSTLATQIGKARTTSNNLGIDNDFFNKRLKGKRLKQLAGSQRGFDYRVSPEYGDFQLLLQQFAKANMNVQFIIPPINQKWARYTGLSMPEYEEAVGKLKYQLAEQGFDKVLDLSRKGSLPYFMQDTIHLGWQGWLAVDHVVKPFLTTPQLAPHYQLNDYFYTKSWAQTKTVG</sequence>
<protein>
    <recommendedName>
        <fullName evidence="1">Protein DltD</fullName>
    </recommendedName>
</protein>
<dbReference type="PIRSF" id="PIRSF021438">
    <property type="entry name" value="DltD"/>
    <property type="match status" value="1"/>
</dbReference>
<dbReference type="PANTHER" id="PTHR40039:SF1">
    <property type="entry name" value="PROTEIN DLTD"/>
    <property type="match status" value="1"/>
</dbReference>
<keyword evidence="1" id="KW-1003">Cell membrane</keyword>
<dbReference type="NCBIfam" id="TIGR04092">
    <property type="entry name" value="LTA_DltD"/>
    <property type="match status" value="1"/>
</dbReference>
<evidence type="ECO:0000313" key="3">
    <source>
        <dbReference type="Proteomes" id="UP001597199"/>
    </source>
</evidence>
<dbReference type="PANTHER" id="PTHR40039">
    <property type="entry name" value="PROTEIN DLTD"/>
    <property type="match status" value="1"/>
</dbReference>
<proteinExistence type="inferred from homology"/>
<comment type="caution">
    <text evidence="2">The sequence shown here is derived from an EMBL/GenBank/DDBJ whole genome shotgun (WGS) entry which is preliminary data.</text>
</comment>
<dbReference type="EMBL" id="JBHTOA010000025">
    <property type="protein sequence ID" value="MFD1398930.1"/>
    <property type="molecule type" value="Genomic_DNA"/>
</dbReference>
<gene>
    <name evidence="2" type="primary">dltD</name>
    <name evidence="2" type="ORF">ACFQ41_06375</name>
</gene>
<dbReference type="InterPro" id="IPR006998">
    <property type="entry name" value="DltD"/>
</dbReference>
<organism evidence="2 3">
    <name type="scientific">Lacticaseibacillus suilingensis</name>
    <dbReference type="NCBI Taxonomy" id="2799577"/>
    <lineage>
        <taxon>Bacteria</taxon>
        <taxon>Bacillati</taxon>
        <taxon>Bacillota</taxon>
        <taxon>Bacilli</taxon>
        <taxon>Lactobacillales</taxon>
        <taxon>Lactobacillaceae</taxon>
        <taxon>Lacticaseibacillus</taxon>
    </lineage>
</organism>
<accession>A0ABW4BEL5</accession>
<dbReference type="Proteomes" id="UP001597199">
    <property type="component" value="Unassembled WGS sequence"/>
</dbReference>